<name>A0A372LUG4_9BACI</name>
<dbReference type="InterPro" id="IPR036086">
    <property type="entry name" value="ParB/Sulfiredoxin_sf"/>
</dbReference>
<dbReference type="Gene3D" id="3.90.1530.10">
    <property type="entry name" value="Conserved hypothetical protein from pyrococcus furiosus pfu- 392566-001, ParB domain"/>
    <property type="match status" value="1"/>
</dbReference>
<comment type="caution">
    <text evidence="2">The sequence shown here is derived from an EMBL/GenBank/DDBJ whole genome shotgun (WGS) entry which is preliminary data.</text>
</comment>
<protein>
    <recommendedName>
        <fullName evidence="1">ParB-like N-terminal domain-containing protein</fullName>
    </recommendedName>
</protein>
<dbReference type="Proteomes" id="UP000264541">
    <property type="component" value="Unassembled WGS sequence"/>
</dbReference>
<organism evidence="2 3">
    <name type="scientific">Peribacillus saganii</name>
    <dbReference type="NCBI Taxonomy" id="2303992"/>
    <lineage>
        <taxon>Bacteria</taxon>
        <taxon>Bacillati</taxon>
        <taxon>Bacillota</taxon>
        <taxon>Bacilli</taxon>
        <taxon>Bacillales</taxon>
        <taxon>Bacillaceae</taxon>
        <taxon>Peribacillus</taxon>
    </lineage>
</organism>
<evidence type="ECO:0000313" key="3">
    <source>
        <dbReference type="Proteomes" id="UP000264541"/>
    </source>
</evidence>
<dbReference type="Pfam" id="PF02195">
    <property type="entry name" value="ParB_N"/>
    <property type="match status" value="1"/>
</dbReference>
<dbReference type="AlphaFoldDB" id="A0A372LUG4"/>
<accession>A0A372LUG4</accession>
<evidence type="ECO:0000259" key="1">
    <source>
        <dbReference type="SMART" id="SM00470"/>
    </source>
</evidence>
<keyword evidence="3" id="KW-1185">Reference proteome</keyword>
<evidence type="ECO:0000313" key="2">
    <source>
        <dbReference type="EMBL" id="RFU71452.1"/>
    </source>
</evidence>
<dbReference type="SUPFAM" id="SSF110849">
    <property type="entry name" value="ParB/Sulfiredoxin"/>
    <property type="match status" value="1"/>
</dbReference>
<dbReference type="SMART" id="SM00470">
    <property type="entry name" value="ParB"/>
    <property type="match status" value="1"/>
</dbReference>
<gene>
    <name evidence="2" type="ORF">D0469_01735</name>
</gene>
<proteinExistence type="predicted"/>
<reference evidence="2 3" key="1">
    <citation type="submission" date="2018-08" db="EMBL/GenBank/DDBJ databases">
        <title>Bacillus chawlae sp. nov., Bacillus glennii sp. nov., and Bacillus saganii sp. nov. Isolated from the Vehicle Assembly Building at Kennedy Space Center where the Viking Spacecraft were Assembled.</title>
        <authorList>
            <person name="Seuylemezian A."/>
            <person name="Vaishampayan P."/>
        </authorList>
    </citation>
    <scope>NUCLEOTIDE SEQUENCE [LARGE SCALE GENOMIC DNA]</scope>
    <source>
        <strain evidence="2 3">V47-23a</strain>
    </source>
</reference>
<dbReference type="EMBL" id="QVTE01000004">
    <property type="protein sequence ID" value="RFU71452.1"/>
    <property type="molecule type" value="Genomic_DNA"/>
</dbReference>
<feature type="domain" description="ParB-like N-terminal" evidence="1">
    <location>
        <begin position="16"/>
        <end position="109"/>
    </location>
</feature>
<dbReference type="InterPro" id="IPR003115">
    <property type="entry name" value="ParB_N"/>
</dbReference>
<sequence>MAYISVKLRDSEVYALEISIEKIKCDIRGRTNKDVTELYNSLMTYGQLDPILVEGPDKNGDYYLIHGYRRFLALSNEMNKFKKVKCTVNSEVTSTERRNALRLILISNGKKTTGLDEQLVYEELENFTDREYLFPKNKKRRMKKGNEVPQDIRIEYEKKRRSQDALALIYGLEEMGSYKDNLLRCLKNGEITTIHGDAIKRIVNHPMYNHLDKKQKIGVIEKARKSAKFTENEAGFIIFEQIMKNSPQKENLNNWIEYICDEIERVSELIHKDLEYMSSDLHKRKLKKSIDQLNDKLNWVCGQNSESKSNNQIRAVKIKTKPEKPQKNKASKHVIVTEKRDGNKLTFYFS</sequence>